<protein>
    <submittedName>
        <fullName evidence="1">SPP1 family predicted phage head-tail adaptor</fullName>
    </submittedName>
</protein>
<keyword evidence="2" id="KW-1185">Reference proteome</keyword>
<evidence type="ECO:0000313" key="2">
    <source>
        <dbReference type="Proteomes" id="UP000546200"/>
    </source>
</evidence>
<evidence type="ECO:0000313" key="1">
    <source>
        <dbReference type="EMBL" id="MBB5715852.1"/>
    </source>
</evidence>
<gene>
    <name evidence="1" type="ORF">FHS94_002709</name>
</gene>
<dbReference type="InterPro" id="IPR008767">
    <property type="entry name" value="Phage_SPP1_head-tail_adaptor"/>
</dbReference>
<name>A0A7W9EWL6_9SPHN</name>
<dbReference type="EMBL" id="JACIJK010000008">
    <property type="protein sequence ID" value="MBB5715852.1"/>
    <property type="molecule type" value="Genomic_DNA"/>
</dbReference>
<sequence>MAGKAEAAEARFVVRYRSDVTTANQIECDGQRFCVVGVDEIGRREALALIVRAV</sequence>
<dbReference type="AlphaFoldDB" id="A0A7W9EWL6"/>
<dbReference type="Pfam" id="PF05521">
    <property type="entry name" value="Phage_HCP"/>
    <property type="match status" value="1"/>
</dbReference>
<dbReference type="Gene3D" id="2.40.10.270">
    <property type="entry name" value="Bacteriophage SPP1 head-tail adaptor protein"/>
    <property type="match status" value="1"/>
</dbReference>
<organism evidence="1 2">
    <name type="scientific">Sphingomonas aerophila</name>
    <dbReference type="NCBI Taxonomy" id="1344948"/>
    <lineage>
        <taxon>Bacteria</taxon>
        <taxon>Pseudomonadati</taxon>
        <taxon>Pseudomonadota</taxon>
        <taxon>Alphaproteobacteria</taxon>
        <taxon>Sphingomonadales</taxon>
        <taxon>Sphingomonadaceae</taxon>
        <taxon>Sphingomonas</taxon>
    </lineage>
</organism>
<dbReference type="InterPro" id="IPR038666">
    <property type="entry name" value="SSP1_head-tail_sf"/>
</dbReference>
<proteinExistence type="predicted"/>
<comment type="caution">
    <text evidence="1">The sequence shown here is derived from an EMBL/GenBank/DDBJ whole genome shotgun (WGS) entry which is preliminary data.</text>
</comment>
<dbReference type="Proteomes" id="UP000546200">
    <property type="component" value="Unassembled WGS sequence"/>
</dbReference>
<reference evidence="1 2" key="1">
    <citation type="submission" date="2020-08" db="EMBL/GenBank/DDBJ databases">
        <title>Genomic Encyclopedia of Type Strains, Phase IV (KMG-IV): sequencing the most valuable type-strain genomes for metagenomic binning, comparative biology and taxonomic classification.</title>
        <authorList>
            <person name="Goeker M."/>
        </authorList>
    </citation>
    <scope>NUCLEOTIDE SEQUENCE [LARGE SCALE GENOMIC DNA]</scope>
    <source>
        <strain evidence="1 2">DSM 100044</strain>
    </source>
</reference>
<accession>A0A7W9EWL6</accession>